<evidence type="ECO:0000256" key="5">
    <source>
        <dbReference type="ARBA" id="ARBA00023242"/>
    </source>
</evidence>
<keyword evidence="4 6" id="KW-0371">Homeobox</keyword>
<feature type="region of interest" description="Disordered" evidence="8">
    <location>
        <begin position="422"/>
        <end position="528"/>
    </location>
</feature>
<feature type="compositionally biased region" description="Low complexity" evidence="8">
    <location>
        <begin position="488"/>
        <end position="519"/>
    </location>
</feature>
<name>A0A1I8PB67_STOCA</name>
<dbReference type="Gene3D" id="1.10.10.60">
    <property type="entry name" value="Homeodomain-like"/>
    <property type="match status" value="1"/>
</dbReference>
<evidence type="ECO:0000256" key="8">
    <source>
        <dbReference type="SAM" id="MobiDB-lite"/>
    </source>
</evidence>
<gene>
    <name evidence="10" type="primary">106083550</name>
</gene>
<dbReference type="STRING" id="35570.A0A1I8PB67"/>
<dbReference type="InterPro" id="IPR017970">
    <property type="entry name" value="Homeobox_CS"/>
</dbReference>
<keyword evidence="5 6" id="KW-0539">Nucleus</keyword>
<dbReference type="CDD" id="cd00086">
    <property type="entry name" value="homeodomain"/>
    <property type="match status" value="1"/>
</dbReference>
<evidence type="ECO:0000256" key="6">
    <source>
        <dbReference type="PROSITE-ProRule" id="PRU00108"/>
    </source>
</evidence>
<dbReference type="GO" id="GO:0005634">
    <property type="term" value="C:nucleus"/>
    <property type="evidence" value="ECO:0007669"/>
    <property type="project" value="UniProtKB-SubCell"/>
</dbReference>
<feature type="compositionally biased region" description="Polar residues" evidence="8">
    <location>
        <begin position="217"/>
        <end position="233"/>
    </location>
</feature>
<evidence type="ECO:0000256" key="3">
    <source>
        <dbReference type="ARBA" id="ARBA00023125"/>
    </source>
</evidence>
<dbReference type="SMART" id="SM00389">
    <property type="entry name" value="HOX"/>
    <property type="match status" value="1"/>
</dbReference>
<dbReference type="SUPFAM" id="SSF46689">
    <property type="entry name" value="Homeodomain-like"/>
    <property type="match status" value="1"/>
</dbReference>
<dbReference type="AlphaFoldDB" id="A0A1I8PB67"/>
<feature type="compositionally biased region" description="Polar residues" evidence="8">
    <location>
        <begin position="434"/>
        <end position="445"/>
    </location>
</feature>
<evidence type="ECO:0000256" key="2">
    <source>
        <dbReference type="ARBA" id="ARBA00005733"/>
    </source>
</evidence>
<dbReference type="PROSITE" id="PS50071">
    <property type="entry name" value="HOMEOBOX_2"/>
    <property type="match status" value="1"/>
</dbReference>
<comment type="subcellular location">
    <subcellularLocation>
        <location evidence="1 6 7">Nucleus</location>
    </subcellularLocation>
</comment>
<feature type="compositionally biased region" description="Polar residues" evidence="8">
    <location>
        <begin position="241"/>
        <end position="272"/>
    </location>
</feature>
<dbReference type="GO" id="GO:0000977">
    <property type="term" value="F:RNA polymerase II transcription regulatory region sequence-specific DNA binding"/>
    <property type="evidence" value="ECO:0007669"/>
    <property type="project" value="TreeGrafter"/>
</dbReference>
<proteinExistence type="inferred from homology"/>
<reference evidence="10" key="1">
    <citation type="submission" date="2020-05" db="UniProtKB">
        <authorList>
            <consortium name="EnsemblMetazoa"/>
        </authorList>
    </citation>
    <scope>IDENTIFICATION</scope>
    <source>
        <strain evidence="10">USDA</strain>
    </source>
</reference>
<evidence type="ECO:0000313" key="10">
    <source>
        <dbReference type="EnsemblMetazoa" id="SCAU006440-PA"/>
    </source>
</evidence>
<dbReference type="GO" id="GO:0000981">
    <property type="term" value="F:DNA-binding transcription factor activity, RNA polymerase II-specific"/>
    <property type="evidence" value="ECO:0007669"/>
    <property type="project" value="InterPro"/>
</dbReference>
<comment type="similarity">
    <text evidence="2">Belongs to the paired homeobox family.</text>
</comment>
<dbReference type="PROSITE" id="PS00027">
    <property type="entry name" value="HOMEOBOX_1"/>
    <property type="match status" value="1"/>
</dbReference>
<evidence type="ECO:0000256" key="1">
    <source>
        <dbReference type="ARBA" id="ARBA00004123"/>
    </source>
</evidence>
<dbReference type="FunFam" id="1.10.10.60:FF:000138">
    <property type="entry name" value="Homeobox protein prophet of Pit-1"/>
    <property type="match status" value="1"/>
</dbReference>
<evidence type="ECO:0000256" key="7">
    <source>
        <dbReference type="RuleBase" id="RU000682"/>
    </source>
</evidence>
<dbReference type="PANTHER" id="PTHR24329:SF520">
    <property type="entry name" value="ALX HOMEOBOX PROTEIN 1-LIKE PROTEIN"/>
    <property type="match status" value="1"/>
</dbReference>
<dbReference type="PANTHER" id="PTHR24329">
    <property type="entry name" value="HOMEOBOX PROTEIN ARISTALESS"/>
    <property type="match status" value="1"/>
</dbReference>
<dbReference type="VEuPathDB" id="VectorBase:SCAU006440"/>
<dbReference type="InterPro" id="IPR050649">
    <property type="entry name" value="Paired_Homeobox_TFs"/>
</dbReference>
<keyword evidence="11" id="KW-1185">Reference proteome</keyword>
<organism evidence="10 11">
    <name type="scientific">Stomoxys calcitrans</name>
    <name type="common">Stable fly</name>
    <name type="synonym">Conops calcitrans</name>
    <dbReference type="NCBI Taxonomy" id="35570"/>
    <lineage>
        <taxon>Eukaryota</taxon>
        <taxon>Metazoa</taxon>
        <taxon>Ecdysozoa</taxon>
        <taxon>Arthropoda</taxon>
        <taxon>Hexapoda</taxon>
        <taxon>Insecta</taxon>
        <taxon>Pterygota</taxon>
        <taxon>Neoptera</taxon>
        <taxon>Endopterygota</taxon>
        <taxon>Diptera</taxon>
        <taxon>Brachycera</taxon>
        <taxon>Muscomorpha</taxon>
        <taxon>Muscoidea</taxon>
        <taxon>Muscidae</taxon>
        <taxon>Stomoxys</taxon>
    </lineage>
</organism>
<evidence type="ECO:0000313" key="11">
    <source>
        <dbReference type="Proteomes" id="UP000095300"/>
    </source>
</evidence>
<evidence type="ECO:0000256" key="4">
    <source>
        <dbReference type="ARBA" id="ARBA00023155"/>
    </source>
</evidence>
<dbReference type="Pfam" id="PF00046">
    <property type="entry name" value="Homeodomain"/>
    <property type="match status" value="1"/>
</dbReference>
<evidence type="ECO:0000259" key="9">
    <source>
        <dbReference type="PROSITE" id="PS50071"/>
    </source>
</evidence>
<accession>A0A1I8PB67</accession>
<dbReference type="GO" id="GO:0007399">
    <property type="term" value="P:nervous system development"/>
    <property type="evidence" value="ECO:0007669"/>
    <property type="project" value="UniProtKB-ARBA"/>
</dbReference>
<keyword evidence="3 6" id="KW-0238">DNA-binding</keyword>
<feature type="DNA-binding region" description="Homeobox" evidence="6">
    <location>
        <begin position="527"/>
        <end position="586"/>
    </location>
</feature>
<dbReference type="Proteomes" id="UP000095300">
    <property type="component" value="Unassembled WGS sequence"/>
</dbReference>
<feature type="region of interest" description="Disordered" evidence="8">
    <location>
        <begin position="198"/>
        <end position="291"/>
    </location>
</feature>
<feature type="compositionally biased region" description="Low complexity" evidence="8">
    <location>
        <begin position="198"/>
        <end position="216"/>
    </location>
</feature>
<dbReference type="InterPro" id="IPR001356">
    <property type="entry name" value="HD"/>
</dbReference>
<protein>
    <recommendedName>
        <fullName evidence="9">Homeobox domain-containing protein</fullName>
    </recommendedName>
</protein>
<sequence>MREGGMLLPRESFLVDGSGSKLDGGTGAGVFNEFLGILQAFGQMQYLSGGGLHDPEGTGADVDAGTAARSDCQDRKNKFIHFVLSKAPKTKSLPANSTTITDLTPPESVKFFPLDYPGDFFKTYIDSRFYAGHKLDFKQQSCAGGPGSGGGVVGNSNSHPSATHLTAASAAAGPLHGGLGGGHQTHHSLLNSHHTNSVATLQQQQHQQQQQQQQHQTTPSPSISAQGQLHTASTGGGGGAPNTSLNPSASTNGGNPSHSVNSAGSLGNTSPHSAAGVHPNQDTHSASSVAAAVSTSLSAPSLPHIAPTSLGLSPQSSADSQQFNIFPAIFSRQLNFSAAGGCGQSKLTMDELRPNLVGGLLGLQQGLLEDHAANMQHGGVPQDTKFMSFQDNRLMGISSSHENRLLGLSSSVQDSRSPAITSIDKNHLNHQRKCSSTPEDFSSLYSGLPTPGIDTSSHHHTPAHTPPTRLSDHTISAEGAFKKLKPEPSTGLSSVSSGITSPGSGLSSLSHHTGHTPTTASCPTPARRRHRTTFTQEQLAELEAAFAKSHYPDIYCREELARTTKLNEARIQVWFQNRRAKYRKQEKQLQKALAPSVIPSCNGMMRNIQGYSVSRGYQPYPHHNSINRYPQDLFQMGASSYPGMSQPFSMAHGTNMGSVGVRQDSMGMSPEDEWYNKSLSALRMNSSHHPNLSAPMLQYQT</sequence>
<dbReference type="EnsemblMetazoa" id="SCAU006440-RA">
    <property type="protein sequence ID" value="SCAU006440-PA"/>
    <property type="gene ID" value="SCAU006440"/>
</dbReference>
<dbReference type="OrthoDB" id="6159439at2759"/>
<dbReference type="InterPro" id="IPR009057">
    <property type="entry name" value="Homeodomain-like_sf"/>
</dbReference>
<feature type="domain" description="Homeobox" evidence="9">
    <location>
        <begin position="525"/>
        <end position="585"/>
    </location>
</feature>